<feature type="transmembrane region" description="Helical" evidence="1">
    <location>
        <begin position="20"/>
        <end position="38"/>
    </location>
</feature>
<keyword evidence="1" id="KW-1133">Transmembrane helix</keyword>
<dbReference type="RefSeq" id="WP_139160331.1">
    <property type="nucleotide sequence ID" value="NZ_FMZC01000003.1"/>
</dbReference>
<keyword evidence="1" id="KW-0472">Membrane</keyword>
<evidence type="ECO:0000313" key="3">
    <source>
        <dbReference type="Proteomes" id="UP000198781"/>
    </source>
</evidence>
<dbReference type="Proteomes" id="UP000198781">
    <property type="component" value="Unassembled WGS sequence"/>
</dbReference>
<organism evidence="2 3">
    <name type="scientific">Paracidovorax valerianellae</name>
    <dbReference type="NCBI Taxonomy" id="187868"/>
    <lineage>
        <taxon>Bacteria</taxon>
        <taxon>Pseudomonadati</taxon>
        <taxon>Pseudomonadota</taxon>
        <taxon>Betaproteobacteria</taxon>
        <taxon>Burkholderiales</taxon>
        <taxon>Comamonadaceae</taxon>
        <taxon>Paracidovorax</taxon>
    </lineage>
</organism>
<evidence type="ECO:0000313" key="2">
    <source>
        <dbReference type="EMBL" id="SDC72040.1"/>
    </source>
</evidence>
<dbReference type="EMBL" id="FMZC01000003">
    <property type="protein sequence ID" value="SDC72040.1"/>
    <property type="molecule type" value="Genomic_DNA"/>
</dbReference>
<dbReference type="AlphaFoldDB" id="A0A1G6NVJ0"/>
<name>A0A1G6NVJ0_9BURK</name>
<protein>
    <submittedName>
        <fullName evidence="2">Uncharacterized protein</fullName>
    </submittedName>
</protein>
<keyword evidence="3" id="KW-1185">Reference proteome</keyword>
<sequence length="78" mass="8323">MHDDFHPPVRDTAPRRPWPIVLGAAVIVGQLAALGWVVQGQVQHAAERQSSWVARGLQASPATAYATADAPAFGEQQP</sequence>
<keyword evidence="1" id="KW-0812">Transmembrane</keyword>
<gene>
    <name evidence="2" type="ORF">SAMN05192589_10370</name>
</gene>
<evidence type="ECO:0000256" key="1">
    <source>
        <dbReference type="SAM" id="Phobius"/>
    </source>
</evidence>
<dbReference type="OrthoDB" id="8820592at2"/>
<reference evidence="2 3" key="1">
    <citation type="submission" date="2016-10" db="EMBL/GenBank/DDBJ databases">
        <authorList>
            <person name="de Groot N.N."/>
        </authorList>
    </citation>
    <scope>NUCLEOTIDE SEQUENCE [LARGE SCALE GENOMIC DNA]</scope>
    <source>
        <strain evidence="2 3">DSM 16619</strain>
    </source>
</reference>
<proteinExistence type="predicted"/>
<accession>A0A1G6NVJ0</accession>
<dbReference type="STRING" id="187868.SAMN05192589_10370"/>